<reference evidence="1 2" key="1">
    <citation type="submission" date="2019-01" db="EMBL/GenBank/DDBJ databases">
        <authorList>
            <person name="Sayadi A."/>
        </authorList>
    </citation>
    <scope>NUCLEOTIDE SEQUENCE [LARGE SCALE GENOMIC DNA]</scope>
</reference>
<dbReference type="Proteomes" id="UP000410492">
    <property type="component" value="Unassembled WGS sequence"/>
</dbReference>
<gene>
    <name evidence="1" type="ORF">CALMAC_LOCUS6454</name>
</gene>
<keyword evidence="2" id="KW-1185">Reference proteome</keyword>
<evidence type="ECO:0000313" key="2">
    <source>
        <dbReference type="Proteomes" id="UP000410492"/>
    </source>
</evidence>
<protein>
    <submittedName>
        <fullName evidence="1">Uncharacterized protein</fullName>
    </submittedName>
</protein>
<accession>A0A653C671</accession>
<evidence type="ECO:0000313" key="1">
    <source>
        <dbReference type="EMBL" id="VEN43263.1"/>
    </source>
</evidence>
<organism evidence="1 2">
    <name type="scientific">Callosobruchus maculatus</name>
    <name type="common">Southern cowpea weevil</name>
    <name type="synonym">Pulse bruchid</name>
    <dbReference type="NCBI Taxonomy" id="64391"/>
    <lineage>
        <taxon>Eukaryota</taxon>
        <taxon>Metazoa</taxon>
        <taxon>Ecdysozoa</taxon>
        <taxon>Arthropoda</taxon>
        <taxon>Hexapoda</taxon>
        <taxon>Insecta</taxon>
        <taxon>Pterygota</taxon>
        <taxon>Neoptera</taxon>
        <taxon>Endopterygota</taxon>
        <taxon>Coleoptera</taxon>
        <taxon>Polyphaga</taxon>
        <taxon>Cucujiformia</taxon>
        <taxon>Chrysomeloidea</taxon>
        <taxon>Chrysomelidae</taxon>
        <taxon>Bruchinae</taxon>
        <taxon>Bruchini</taxon>
        <taxon>Callosobruchus</taxon>
    </lineage>
</organism>
<sequence length="97" mass="10909">MIINGIHKWLKTSYSKMLPVLFIVACLAFGASATSCVVPPVGLVVDRQLFSGVWWIQDIYGTPPATDDPCYSITLSVNYKDRWNLIKTWKDNSNQLS</sequence>
<proteinExistence type="predicted"/>
<name>A0A653C671_CALMS</name>
<dbReference type="EMBL" id="CAACVG010007020">
    <property type="protein sequence ID" value="VEN43263.1"/>
    <property type="molecule type" value="Genomic_DNA"/>
</dbReference>
<dbReference type="OrthoDB" id="10339044at2759"/>
<dbReference type="AlphaFoldDB" id="A0A653C671"/>